<dbReference type="Gene3D" id="3.40.50.150">
    <property type="entry name" value="Vaccinia Virus protein VP39"/>
    <property type="match status" value="1"/>
</dbReference>
<accession>A0ABR6W0J9</accession>
<dbReference type="Pfam" id="PF05050">
    <property type="entry name" value="Methyltransf_21"/>
    <property type="match status" value="1"/>
</dbReference>
<feature type="domain" description="Methyltransferase FkbM" evidence="1">
    <location>
        <begin position="82"/>
        <end position="237"/>
    </location>
</feature>
<evidence type="ECO:0000259" key="1">
    <source>
        <dbReference type="Pfam" id="PF05050"/>
    </source>
</evidence>
<evidence type="ECO:0000313" key="2">
    <source>
        <dbReference type="EMBL" id="MBC3790038.1"/>
    </source>
</evidence>
<keyword evidence="2" id="KW-0808">Transferase</keyword>
<reference evidence="2 3" key="1">
    <citation type="submission" date="2019-06" db="EMBL/GenBank/DDBJ databases">
        <title>Spirosoma utsteinense sp. nov. isolated from Antarctic ice-free soils.</title>
        <authorList>
            <person name="Tahon G."/>
        </authorList>
    </citation>
    <scope>NUCLEOTIDE SEQUENCE [LARGE SCALE GENOMIC DNA]</scope>
    <source>
        <strain evidence="2 3">LMG 31447</strain>
    </source>
</reference>
<dbReference type="EMBL" id="VFIA01000003">
    <property type="protein sequence ID" value="MBC3790038.1"/>
    <property type="molecule type" value="Genomic_DNA"/>
</dbReference>
<organism evidence="2 3">
    <name type="scientific">Spirosoma utsteinense</name>
    <dbReference type="NCBI Taxonomy" id="2585773"/>
    <lineage>
        <taxon>Bacteria</taxon>
        <taxon>Pseudomonadati</taxon>
        <taxon>Bacteroidota</taxon>
        <taxon>Cytophagia</taxon>
        <taxon>Cytophagales</taxon>
        <taxon>Cytophagaceae</taxon>
        <taxon>Spirosoma</taxon>
    </lineage>
</organism>
<dbReference type="GO" id="GO:0008168">
    <property type="term" value="F:methyltransferase activity"/>
    <property type="evidence" value="ECO:0007669"/>
    <property type="project" value="UniProtKB-KW"/>
</dbReference>
<dbReference type="RefSeq" id="WP_186749781.1">
    <property type="nucleotide sequence ID" value="NZ_VFIC01000001.1"/>
</dbReference>
<protein>
    <submittedName>
        <fullName evidence="2">FkbM family methyltransferase</fullName>
    </submittedName>
</protein>
<comment type="caution">
    <text evidence="2">The sequence shown here is derived from an EMBL/GenBank/DDBJ whole genome shotgun (WGS) entry which is preliminary data.</text>
</comment>
<proteinExistence type="predicted"/>
<keyword evidence="3" id="KW-1185">Reference proteome</keyword>
<dbReference type="InterPro" id="IPR029063">
    <property type="entry name" value="SAM-dependent_MTases_sf"/>
</dbReference>
<keyword evidence="2" id="KW-0489">Methyltransferase</keyword>
<dbReference type="NCBIfam" id="TIGR01444">
    <property type="entry name" value="fkbM_fam"/>
    <property type="match status" value="1"/>
</dbReference>
<sequence length="309" mass="35331">MKLNESRQNLLNRVKSRLVQIAFDNVKKSNPLIETNIGKFSLQLPFDHQLPFIIKRSPYYSTNLARIARKVNEKYVDLKFIDIGANVGDSVALLRSEATFPVLCIEGDDYFFSILERNASRFSDVYLAKNYVGEITTEVNAVSVELGGTAHLLQNAANESKISIKKISTILNDYPLFKTSKMLKVDTDGFDNKIIRGSADFLENAKPVIFFEYDPYFLSQQNDDGISIFSTLVGLGYNKLLIYENDGEFLLSADTDNRMLLEDITYFYTGRKGLRYCDICAFHKEDNDIFENVRLDEIKFFSQVRSSKK</sequence>
<dbReference type="InterPro" id="IPR006342">
    <property type="entry name" value="FkbM_mtfrase"/>
</dbReference>
<gene>
    <name evidence="2" type="ORF">FH603_522</name>
</gene>
<dbReference type="GO" id="GO:0032259">
    <property type="term" value="P:methylation"/>
    <property type="evidence" value="ECO:0007669"/>
    <property type="project" value="UniProtKB-KW"/>
</dbReference>
<dbReference type="SUPFAM" id="SSF53335">
    <property type="entry name" value="S-adenosyl-L-methionine-dependent methyltransferases"/>
    <property type="match status" value="1"/>
</dbReference>
<dbReference type="Proteomes" id="UP000700732">
    <property type="component" value="Unassembled WGS sequence"/>
</dbReference>
<evidence type="ECO:0000313" key="3">
    <source>
        <dbReference type="Proteomes" id="UP000700732"/>
    </source>
</evidence>
<name>A0ABR6W0J9_9BACT</name>